<comment type="caution">
    <text evidence="10">The sequence shown here is derived from an EMBL/GenBank/DDBJ whole genome shotgun (WGS) entry which is preliminary data.</text>
</comment>
<dbReference type="Pfam" id="PF01138">
    <property type="entry name" value="RNase_PH"/>
    <property type="match status" value="1"/>
</dbReference>
<keyword evidence="5" id="KW-0698">rRNA processing</keyword>
<dbReference type="GO" id="GO:0000178">
    <property type="term" value="C:exosome (RNase complex)"/>
    <property type="evidence" value="ECO:0007669"/>
    <property type="project" value="UniProtKB-KW"/>
</dbReference>
<evidence type="ECO:0000313" key="11">
    <source>
        <dbReference type="Proteomes" id="UP001626550"/>
    </source>
</evidence>
<evidence type="ECO:0000256" key="4">
    <source>
        <dbReference type="ARBA" id="ARBA00022490"/>
    </source>
</evidence>
<sequence>MKEGQLVVEFKIASFARNPHNSATKGLESKFSSLILSAIEPGVILPAFPQGTYQIRIIVLDDPCSDDQSMLDILAAAVTATSIALSHAGVQMYDLPLGVTVGSKTQRACLSVLPNMKQITMTYAHPFSHSNVCQFFDSNLDTALKEAIQSLANVKSILISCYSQ</sequence>
<feature type="domain" description="Exoribonuclease phosphorolytic" evidence="9">
    <location>
        <begin position="3"/>
        <end position="90"/>
    </location>
</feature>
<keyword evidence="8" id="KW-0539">Nucleus</keyword>
<accession>A0ABD2Q959</accession>
<dbReference type="PANTHER" id="PTHR11953:SF2">
    <property type="entry name" value="EXOSOME COMPLEX COMPONENT MTR3"/>
    <property type="match status" value="1"/>
</dbReference>
<dbReference type="GO" id="GO:0005737">
    <property type="term" value="C:cytoplasm"/>
    <property type="evidence" value="ECO:0007669"/>
    <property type="project" value="UniProtKB-SubCell"/>
</dbReference>
<dbReference type="GO" id="GO:0006364">
    <property type="term" value="P:rRNA processing"/>
    <property type="evidence" value="ECO:0007669"/>
    <property type="project" value="UniProtKB-KW"/>
</dbReference>
<keyword evidence="6" id="KW-0271">Exosome</keyword>
<name>A0ABD2Q959_9PLAT</name>
<dbReference type="Gene3D" id="3.30.230.70">
    <property type="entry name" value="GHMP Kinase, N-terminal domain"/>
    <property type="match status" value="1"/>
</dbReference>
<keyword evidence="11" id="KW-1185">Reference proteome</keyword>
<evidence type="ECO:0000256" key="5">
    <source>
        <dbReference type="ARBA" id="ARBA00022552"/>
    </source>
</evidence>
<dbReference type="InterPro" id="IPR050080">
    <property type="entry name" value="RNase_PH"/>
</dbReference>
<dbReference type="Proteomes" id="UP001626550">
    <property type="component" value="Unassembled WGS sequence"/>
</dbReference>
<reference evidence="10 11" key="1">
    <citation type="submission" date="2024-11" db="EMBL/GenBank/DDBJ databases">
        <title>Adaptive evolution of stress response genes in parasites aligns with host niche diversity.</title>
        <authorList>
            <person name="Hahn C."/>
            <person name="Resl P."/>
        </authorList>
    </citation>
    <scope>NUCLEOTIDE SEQUENCE [LARGE SCALE GENOMIC DNA]</scope>
    <source>
        <strain evidence="10">EGGRZ-B1_66</strain>
        <tissue evidence="10">Body</tissue>
    </source>
</reference>
<evidence type="ECO:0000256" key="1">
    <source>
        <dbReference type="ARBA" id="ARBA00004123"/>
    </source>
</evidence>
<evidence type="ECO:0000256" key="6">
    <source>
        <dbReference type="ARBA" id="ARBA00022835"/>
    </source>
</evidence>
<evidence type="ECO:0000256" key="7">
    <source>
        <dbReference type="ARBA" id="ARBA00022884"/>
    </source>
</evidence>
<dbReference type="InterPro" id="IPR001247">
    <property type="entry name" value="ExoRNase_PH_dom1"/>
</dbReference>
<comment type="subcellular location">
    <subcellularLocation>
        <location evidence="2">Cytoplasm</location>
    </subcellularLocation>
    <subcellularLocation>
        <location evidence="1">Nucleus</location>
    </subcellularLocation>
</comment>
<comment type="similarity">
    <text evidence="3">Belongs to the RNase PH family.</text>
</comment>
<evidence type="ECO:0000259" key="9">
    <source>
        <dbReference type="Pfam" id="PF01138"/>
    </source>
</evidence>
<evidence type="ECO:0000256" key="8">
    <source>
        <dbReference type="ARBA" id="ARBA00023242"/>
    </source>
</evidence>
<keyword evidence="4" id="KW-0963">Cytoplasm</keyword>
<proteinExistence type="inferred from homology"/>
<dbReference type="EMBL" id="JBJKFK010000608">
    <property type="protein sequence ID" value="KAL3316069.1"/>
    <property type="molecule type" value="Genomic_DNA"/>
</dbReference>
<evidence type="ECO:0000256" key="2">
    <source>
        <dbReference type="ARBA" id="ARBA00004496"/>
    </source>
</evidence>
<dbReference type="InterPro" id="IPR027408">
    <property type="entry name" value="PNPase/RNase_PH_dom_sf"/>
</dbReference>
<dbReference type="AlphaFoldDB" id="A0ABD2Q959"/>
<dbReference type="InterPro" id="IPR020568">
    <property type="entry name" value="Ribosomal_Su5_D2-typ_SF"/>
</dbReference>
<evidence type="ECO:0000313" key="10">
    <source>
        <dbReference type="EMBL" id="KAL3316069.1"/>
    </source>
</evidence>
<dbReference type="SUPFAM" id="SSF54211">
    <property type="entry name" value="Ribosomal protein S5 domain 2-like"/>
    <property type="match status" value="1"/>
</dbReference>
<dbReference type="GO" id="GO:0005634">
    <property type="term" value="C:nucleus"/>
    <property type="evidence" value="ECO:0007669"/>
    <property type="project" value="UniProtKB-SubCell"/>
</dbReference>
<protein>
    <recommendedName>
        <fullName evidence="9">Exoribonuclease phosphorolytic domain-containing protein</fullName>
    </recommendedName>
</protein>
<dbReference type="PANTHER" id="PTHR11953">
    <property type="entry name" value="EXOSOME COMPLEX COMPONENT"/>
    <property type="match status" value="1"/>
</dbReference>
<organism evidence="10 11">
    <name type="scientific">Cichlidogyrus casuarinus</name>
    <dbReference type="NCBI Taxonomy" id="1844966"/>
    <lineage>
        <taxon>Eukaryota</taxon>
        <taxon>Metazoa</taxon>
        <taxon>Spiralia</taxon>
        <taxon>Lophotrochozoa</taxon>
        <taxon>Platyhelminthes</taxon>
        <taxon>Monogenea</taxon>
        <taxon>Monopisthocotylea</taxon>
        <taxon>Dactylogyridea</taxon>
        <taxon>Ancyrocephalidae</taxon>
        <taxon>Cichlidogyrus</taxon>
    </lineage>
</organism>
<keyword evidence="7" id="KW-0694">RNA-binding</keyword>
<evidence type="ECO:0000256" key="3">
    <source>
        <dbReference type="ARBA" id="ARBA00006678"/>
    </source>
</evidence>
<gene>
    <name evidence="10" type="ORF">Ciccas_005287</name>
</gene>
<dbReference type="GO" id="GO:0003723">
    <property type="term" value="F:RNA binding"/>
    <property type="evidence" value="ECO:0007669"/>
    <property type="project" value="UniProtKB-KW"/>
</dbReference>